<feature type="domain" description="DUF6294" evidence="2">
    <location>
        <begin position="68"/>
        <end position="149"/>
    </location>
</feature>
<feature type="chain" id="PRO_5046375105" evidence="1">
    <location>
        <begin position="26"/>
        <end position="149"/>
    </location>
</feature>
<dbReference type="Pfam" id="PF19811">
    <property type="entry name" value="DUF6294"/>
    <property type="match status" value="1"/>
</dbReference>
<dbReference type="InterPro" id="IPR046261">
    <property type="entry name" value="DUF6294"/>
</dbReference>
<dbReference type="EMBL" id="BAAABW010000004">
    <property type="protein sequence ID" value="GAA0336325.1"/>
    <property type="molecule type" value="Genomic_DNA"/>
</dbReference>
<comment type="caution">
    <text evidence="3">The sequence shown here is derived from an EMBL/GenBank/DDBJ whole genome shotgun (WGS) entry which is preliminary data.</text>
</comment>
<dbReference type="RefSeq" id="WP_344116460.1">
    <property type="nucleotide sequence ID" value="NZ_BAAABW010000004.1"/>
</dbReference>
<protein>
    <submittedName>
        <fullName evidence="3">DUF6294 family protein</fullName>
    </submittedName>
</protein>
<evidence type="ECO:0000259" key="2">
    <source>
        <dbReference type="Pfam" id="PF19811"/>
    </source>
</evidence>
<feature type="signal peptide" evidence="1">
    <location>
        <begin position="1"/>
        <end position="25"/>
    </location>
</feature>
<evidence type="ECO:0000313" key="3">
    <source>
        <dbReference type="EMBL" id="GAA0336325.1"/>
    </source>
</evidence>
<keyword evidence="4" id="KW-1185">Reference proteome</keyword>
<organism evidence="3 4">
    <name type="scientific">Streptomyces blastmyceticus</name>
    <dbReference type="NCBI Taxonomy" id="68180"/>
    <lineage>
        <taxon>Bacteria</taxon>
        <taxon>Bacillati</taxon>
        <taxon>Actinomycetota</taxon>
        <taxon>Actinomycetes</taxon>
        <taxon>Kitasatosporales</taxon>
        <taxon>Streptomycetaceae</taxon>
        <taxon>Streptomyces</taxon>
    </lineage>
</organism>
<sequence>MKSPRRAIRTLLAAAVLVTAFAAPAAAVPADTGPTASGTVKQGIATDYKWWTWGDLSAGDCHQTGGELRLYSDGKLTFTAKTQTTFTLSGDIWHARFGLKNSSGQELYRTTTYDSPTMWPSKWYDMNAQGTFEPSVYAATAQVTQYYSC</sequence>
<gene>
    <name evidence="3" type="ORF">GCM10010319_10450</name>
</gene>
<dbReference type="Proteomes" id="UP001500063">
    <property type="component" value="Unassembled WGS sequence"/>
</dbReference>
<proteinExistence type="predicted"/>
<name>A0ABN0WG63_9ACTN</name>
<evidence type="ECO:0000313" key="4">
    <source>
        <dbReference type="Proteomes" id="UP001500063"/>
    </source>
</evidence>
<reference evidence="3 4" key="1">
    <citation type="journal article" date="2019" name="Int. J. Syst. Evol. Microbiol.">
        <title>The Global Catalogue of Microorganisms (GCM) 10K type strain sequencing project: providing services to taxonomists for standard genome sequencing and annotation.</title>
        <authorList>
            <consortium name="The Broad Institute Genomics Platform"/>
            <consortium name="The Broad Institute Genome Sequencing Center for Infectious Disease"/>
            <person name="Wu L."/>
            <person name="Ma J."/>
        </authorList>
    </citation>
    <scope>NUCLEOTIDE SEQUENCE [LARGE SCALE GENOMIC DNA]</scope>
    <source>
        <strain evidence="3 4">JCM 4565</strain>
    </source>
</reference>
<evidence type="ECO:0000256" key="1">
    <source>
        <dbReference type="SAM" id="SignalP"/>
    </source>
</evidence>
<accession>A0ABN0WG63</accession>
<keyword evidence="1" id="KW-0732">Signal</keyword>